<dbReference type="RefSeq" id="WP_186775710.1">
    <property type="nucleotide sequence ID" value="NZ_SJPW01000006.1"/>
</dbReference>
<feature type="domain" description="CARDB" evidence="3">
    <location>
        <begin position="1939"/>
        <end position="2047"/>
    </location>
</feature>
<evidence type="ECO:0000259" key="4">
    <source>
        <dbReference type="Pfam" id="PF13205"/>
    </source>
</evidence>
<sequence>METLERRNLLAAAIWDGGGGTDLKWSTPANWVGDITPATGDDVTINDPRDIEVLYDLTDPLTITSLNASESLKLTTGELTVSGAMVMAPNARLTAQAAEFQADGATTVDNAHLYAIAGGQIKLAGVISYTSTTTSNFDRYLRADGVGSVLSLPNLASLTGARNGNDEVRVNALNGGVVELGTQVDSMVVPSGAVQFLADGGEDDLASLIDMPNLTSFQGYFDYYFATTESGFFAKNGGAIHSPKLTSISHADITLDGSGTMDTRQIVSYNGGYYGDLTLSNVVPDFSSMESLTWANVRVDGLSVPFPLLTNIDTSSWYLTNAATVTLDGVTSYTNSNTNDGDRYLRADGVGSVLSLPNLASLTGARNGNDEVRVNALNGGVVELGTQVDSMVVPSGAVQFLADGGEDDLASLIDMPNLTSFQGYFDYYFATTESGFFAKNVGTLKVGSEVSHSAVKSAFIDIGSNGTLQTTSLTAVSGVSFRGGGAITGDYENGSQISPGPGDSSLTLQGNFRQSNSGQTRIEIGGNNAGMDFDQLAVGIEATLGGTLEIVRTNGFLPTLRQEFHVLVAGSVSGSFSNVVGAAIGDGIKLQPEIRSDGVYLVAVADLGPKLIGTIPKIETRHSLNFVDVVFDEPIAADSIDVSDMVLSGPGGVITIDAVSQPTASSVRFEFADQTAPGTYTYSVGSQITDAAGNLMDQDGNGTGGEAGDVFTSSIELVVPNEPVVFTQTPSGLVTTSSTTIDLGFSVPLDVASATDANSFVLTHLGADQRVGGGDDQAFAITPTYTAASLDVSLAADDFATGLPDGHYQLRVLSGATGIRNVVGGQLDGNDDGTPGDDYVGQFQVSTSAATAELRLAAISDSGVSSSDGITNIADITFEVTVNQIGRIEFDADGNGAANETMFASQPGTYSFTTTFTQDGNHQPKIVFQPAYGSRLNRSASVTLDRTAPTFVLGETTQQAPVLSRVVQFSETVTNTDGSAAAGTLMATLTGPANQPINLRGLSGDTDTYVLTFDPLFVPGDYELAATTQIFDVAGNKIAAAPVDPFVVLADVTKPFVTEFSPLGETNQDTDRFVVTFSEPMDAATLTPSVITVQTPAGIPAITAASVAAVAGSDTQYEITLAAPISVAGEYLITIAASVADLSGNTLGTAYAAAITIDRTGSRITTATPAGTLNRVVSFVDVTFDSPIQLASFRNNDVTLTGPAGAVSIGQPTRLSGNAYRIPFTPQRANGDYQLTVGPNVLDIAGNPMDQDSDGTTGEATEDVFTHAFAISLPDLNIVDSVGLTDLGGAAITEMPFGSSLQIAWTTTNSGTLATIGANRDQVWLSSDATLSAGDVLLGAFELSGANTLATGAEYSGLLSTSIPLTNGSVAGDYFILVQTDSTGGIVEANEQNNVRAVPLSLTFPPLPDLVATEITPPSEIVPGTTTTLGWQIDNIGDEIAVGPWIERVFLANDAGGDNRQLVASFNRVGSLTAADAARIRTEQISLPQQTLNGDVYFLIEVDSGEAVFESDEQNLFASATTLNIPASLTMALGGNQVTEGGNGVRATLTRNGDVSLPLVVSLSASASDQLSLPETVTIPAGQYSRRFTISAIDEAVIDDDVTVLVSANADDYPAASGLITVVNNDQPTLTLSLPATEIVEGGSLTATITRGSAASTDIIISVLNADASQLDVVSSVTLPAGQTSVTFGITAIDDLLIERATQHSIAVSAVGHLASAGDLTILQSDVPAITLQMPQTLAEGSSGPTLLGRVTRDAVSNVAVQVELVSADPTQVVLPATVTIPAGQSFGQFQFQIGNDDLVTGDRSVDVSAGVLPSDGGAAFTESLTNTSVQILEDDGQSLSVTFASDTVAEGRGIQATIARNTTDLSQAVTVTFTSDDVGELIVPTPVTIPAGESSATVTLSGVRDGEVDGDQVVTVLATADGFLTGTGTIVVADSTLPDLIVTSLQPSSVTASTDASIDVSWTIANAGFAPATGTWTQRVFLSDDAVIGNDVLAGQYTFSGPLGKGQSYDRTAPVRLPSQSGDYWIVVQTDIADVVGEGLETNNATITASPISVEAAYTATVSTDVEMAPADTSVLLTGTATNTDTTPAAFKQVSVHVSVRGTNRIFPAITDAAGNFQLTFNPLPGEGGSYTVGAAHPGEATAQAQDTFKLVGMRAEPPQDSLRIKEGDPATSGSITIRNLADVPLTGLAVEIIDAASNLQVTSAVEGEATTLNELATLDVNYSVAALDATNRDASFAIRITSNEAPAITVPIDVTVIPLVSQLIASTERLDKGMLVGDQTSVEFTITNDGGRETGELQVLLPGGADWLTLATDSTLPSLEPGESAPVTLLLTPPSDLPLTAYNGNLIVRGSDSELSMPFSFRAVSEATGDLQVTVTDEYFYFTDEKPFVKDATVRLLDAITGELVATSEAAAAQPAAGFASLAEGEATVTVDSEGRVTFLGVPEGPYTLEVRSEDHESYRNNLRVESGNLNERQVFVSRNLVEYTWTVEEIEIEDRTRITIDAEFETNVPAPVVTIDGHIDLADLVVVGQTQQFDFKITNHGFIAAENVALEFGEHPYYEIVPLIDVIGILPAKSEITVPVIVRRIGPAAIASNELLMRNALRPEGESVDVPCVIAAVLVWTYECEGTVAKATPIVIINVSGTCSGAGGGGVYRPSGVGIGGPGSVTPISIQSEPDCADCVEDSWKLTLKENGFVNQIVQAAADLITKAPVVDEINFGLEGEASWTTCCEDNVEVGSKLVAEGSGGGDLGFSVPIVGGELDLGENVSLPFPLPGDAVLDFELKAGLFFEGLVGLRAFGKIETDCEDWTDFTGAAGVKGQGQIELKVAAGLEIDIELPSDDDFLQIEAVVEGGIRGSASGEASFDTNGDFNWEVTVGKVELYGLARFTVGQEAAELFGIEKGIELSFEISTPIYEGCTWSKSNPEPVCGSPGTETQRTATQRAASSLESADSMDDGILRNPVTGQAIERTIGNLIDLDAFAGDIDYANESELANALGESSIDLATIEQSEWTQLSRDILKTIEPQESIGGTCATVRMQITQDAVQERQAFEAGLVIDNGQSDSLTGIEFNITITNAAGEDQTDLFLVSTPTLTSIDDIDGFGVILGNESGSAVWQIVPSAEAAIGTQEYFVGGEFSYLDGVTKVSTRLAPTSILVLPQAELTLDYFLQRDVLSDDPHTADVEPAQPFTLAVQVRNDGAGAAQNLRIESAQPKIIENEKGLLIDFEITGTRVNGEEKNRSLTAQFGDVGPGELAIAEWEMESTLQGLFVEYNATFEHISGLGDERFSLIKDVQIHELIHVANASQVDGDDGLPDFLVNDLPDPQDLPDTLYLSDGSVVEVGLGSGATIDTAPVISDLRIDVTATMEEGWSYLTMDDPSLGDFVLLTVERSDGTTLPPENFWQTDRTFVGGGLRPVLEDKIHLLDFNSTGSYTFVFSNGDLVGPEVVSFAGVTPNPTTETIDVVDVTFDELLNNSTFDAADISLTKNSVPVSTSGLSAAAAGGTTYRISGLAAFTSDDAVYEVTIDASQLTDQVGNPGVGLASYRWVKGEAAPAILDLLGAPSHLTTTSTNSINVVFSKPIVPGSFGLDDVSLTRDGIEVIDAEVTIAQVAPTTYRVGNLSRLISSDADYRLVVDATGVQDDADLAGVGDATATWTLDSTAPVVVDVVDPPTNPRNIVVQRIDIDFSEPIDLTTLDVGDLTLTRDGGTENLLAGDARVTFEDRGDNRYRIGGINWVQAFLADPQIASFTLTIDGAGITDLAGNPSSGLSSTTWTIDLDNPVAPADLTLSTFTGEVTDAQVNSRFASVAGTLAETGLTVSVRDMTTNTELIRETIAGTSFDLPIEFPSAGQHRLRVRVVDPAGNVTDAFIEDLFVNETAPLVESVAGIPSGFTNQPLGDVTLLFVEPINPATLTASAMTLTRDGGVNLIDAGVTITAEAGGRSFVIGGLASVTAGEGMYDLSIELSSVTSQSGQPATGQLQFTWTTDTGAPTSQVSSLPTSQDLPNFVIGISGSDPAITSSIDGSAIVAYDLFVSENDGDYTLHESLPADAASTTFIGQENSSYQFYSVARDAAGNAEAAPEIADAETTVARLGPGVDATGIQGVITSRSYVDRIEIEFAGRTNLDDLIADSLITGAFKLTHLGVNANTDTPAEIATSTDQFQYSFDPDSNTGLLTWSLDSFADTRASLADGIYVVELDSSLVTDVAGFALDGDGDGFGGGTYRFEFHRLAGDADGNGAVGPTDMGIVLDSIGATPGSDRWNENIDLDRDGRITVRDRVLIARALNNKIVPATPGVAPVDTLARFDTSIDGEVTALDALLVINRIAVNNSSAMGEAAGQADSEPHRHLDVSGDGLVSALDALQIINQLSRSLSTVSVAEAGRNLAGSLADSAMAETIDYASVIQWMGEEDDDKQHSDTLDVLAYDLATRSLS</sequence>
<dbReference type="Proteomes" id="UP000318288">
    <property type="component" value="Unassembled WGS sequence"/>
</dbReference>
<organism evidence="6 7">
    <name type="scientific">Rubripirellula tenax</name>
    <dbReference type="NCBI Taxonomy" id="2528015"/>
    <lineage>
        <taxon>Bacteria</taxon>
        <taxon>Pseudomonadati</taxon>
        <taxon>Planctomycetota</taxon>
        <taxon>Planctomycetia</taxon>
        <taxon>Pirellulales</taxon>
        <taxon>Pirellulaceae</taxon>
        <taxon>Rubripirellula</taxon>
    </lineage>
</organism>
<evidence type="ECO:0000256" key="1">
    <source>
        <dbReference type="ARBA" id="ARBA00022729"/>
    </source>
</evidence>
<name>A0A5C6EJA4_9BACT</name>
<dbReference type="InterPro" id="IPR002105">
    <property type="entry name" value="Dockerin_1_rpt"/>
</dbReference>
<dbReference type="InterPro" id="IPR036439">
    <property type="entry name" value="Dockerin_dom_sf"/>
</dbReference>
<dbReference type="InterPro" id="IPR038081">
    <property type="entry name" value="CalX-like_sf"/>
</dbReference>
<dbReference type="InterPro" id="IPR018247">
    <property type="entry name" value="EF_Hand_1_Ca_BS"/>
</dbReference>
<dbReference type="InterPro" id="IPR014755">
    <property type="entry name" value="Cu-Rt/internalin_Ig-like"/>
</dbReference>
<keyword evidence="1" id="KW-0732">Signal</keyword>
<gene>
    <name evidence="6" type="ORF">Poly51_44740</name>
</gene>
<comment type="caution">
    <text evidence="6">The sequence shown here is derived from an EMBL/GenBank/DDBJ whole genome shotgun (WGS) entry which is preliminary data.</text>
</comment>
<dbReference type="Gene3D" id="2.60.40.1220">
    <property type="match status" value="2"/>
</dbReference>
<protein>
    <submittedName>
        <fullName evidence="6">Uncharacterized protein</fullName>
    </submittedName>
</protein>
<dbReference type="InterPro" id="IPR032812">
    <property type="entry name" value="SbsA_Ig"/>
</dbReference>
<evidence type="ECO:0000256" key="2">
    <source>
        <dbReference type="SAM" id="MobiDB-lite"/>
    </source>
</evidence>
<dbReference type="PROSITE" id="PS00018">
    <property type="entry name" value="EF_HAND_1"/>
    <property type="match status" value="1"/>
</dbReference>
<dbReference type="Pfam" id="PF07705">
    <property type="entry name" value="CARDB"/>
    <property type="match status" value="1"/>
</dbReference>
<dbReference type="SUPFAM" id="SSF63446">
    <property type="entry name" value="Type I dockerin domain"/>
    <property type="match status" value="1"/>
</dbReference>
<dbReference type="Pfam" id="PF19077">
    <property type="entry name" value="Big_13"/>
    <property type="match status" value="1"/>
</dbReference>
<evidence type="ECO:0000259" key="5">
    <source>
        <dbReference type="Pfam" id="PF19077"/>
    </source>
</evidence>
<feature type="domain" description="SbsA Ig-like" evidence="4">
    <location>
        <begin position="1051"/>
        <end position="1152"/>
    </location>
</feature>
<evidence type="ECO:0000313" key="6">
    <source>
        <dbReference type="EMBL" id="TWU48574.1"/>
    </source>
</evidence>
<accession>A0A5C6EJA4</accession>
<proteinExistence type="predicted"/>
<dbReference type="GO" id="GO:0004553">
    <property type="term" value="F:hydrolase activity, hydrolyzing O-glycosyl compounds"/>
    <property type="evidence" value="ECO:0007669"/>
    <property type="project" value="InterPro"/>
</dbReference>
<dbReference type="Gene3D" id="2.60.40.10">
    <property type="entry name" value="Immunoglobulins"/>
    <property type="match status" value="4"/>
</dbReference>
<dbReference type="InterPro" id="IPR044016">
    <property type="entry name" value="Big_13"/>
</dbReference>
<dbReference type="Pfam" id="PF00404">
    <property type="entry name" value="Dockerin_1"/>
    <property type="match status" value="1"/>
</dbReference>
<evidence type="ECO:0000313" key="7">
    <source>
        <dbReference type="Proteomes" id="UP000318288"/>
    </source>
</evidence>
<dbReference type="InterPro" id="IPR011635">
    <property type="entry name" value="CARDB"/>
</dbReference>
<keyword evidence="7" id="KW-1185">Reference proteome</keyword>
<feature type="region of interest" description="Disordered" evidence="2">
    <location>
        <begin position="2923"/>
        <end position="2958"/>
    </location>
</feature>
<dbReference type="EMBL" id="SJPW01000006">
    <property type="protein sequence ID" value="TWU48574.1"/>
    <property type="molecule type" value="Genomic_DNA"/>
</dbReference>
<feature type="domain" description="Bacterial Ig-like" evidence="5">
    <location>
        <begin position="851"/>
        <end position="945"/>
    </location>
</feature>
<dbReference type="SUPFAM" id="SSF141072">
    <property type="entry name" value="CalX-like"/>
    <property type="match status" value="3"/>
</dbReference>
<reference evidence="6 7" key="1">
    <citation type="submission" date="2019-02" db="EMBL/GenBank/DDBJ databases">
        <title>Deep-cultivation of Planctomycetes and their phenomic and genomic characterization uncovers novel biology.</title>
        <authorList>
            <person name="Wiegand S."/>
            <person name="Jogler M."/>
            <person name="Boedeker C."/>
            <person name="Pinto D."/>
            <person name="Vollmers J."/>
            <person name="Rivas-Marin E."/>
            <person name="Kohn T."/>
            <person name="Peeters S.H."/>
            <person name="Heuer A."/>
            <person name="Rast P."/>
            <person name="Oberbeckmann S."/>
            <person name="Bunk B."/>
            <person name="Jeske O."/>
            <person name="Meyerdierks A."/>
            <person name="Storesund J.E."/>
            <person name="Kallscheuer N."/>
            <person name="Luecker S."/>
            <person name="Lage O.M."/>
            <person name="Pohl T."/>
            <person name="Merkel B.J."/>
            <person name="Hornburger P."/>
            <person name="Mueller R.-W."/>
            <person name="Bruemmer F."/>
            <person name="Labrenz M."/>
            <person name="Spormann A.M."/>
            <person name="Op Den Camp H."/>
            <person name="Overmann J."/>
            <person name="Amann R."/>
            <person name="Jetten M.S.M."/>
            <person name="Mascher T."/>
            <person name="Medema M.H."/>
            <person name="Devos D.P."/>
            <person name="Kaster A.-K."/>
            <person name="Ovreas L."/>
            <person name="Rohde M."/>
            <person name="Galperin M.Y."/>
            <person name="Jogler C."/>
        </authorList>
    </citation>
    <scope>NUCLEOTIDE SEQUENCE [LARGE SCALE GENOMIC DNA]</scope>
    <source>
        <strain evidence="6 7">Poly51</strain>
    </source>
</reference>
<dbReference type="Pfam" id="PF13205">
    <property type="entry name" value="Big_5"/>
    <property type="match status" value="1"/>
</dbReference>
<evidence type="ECO:0000259" key="3">
    <source>
        <dbReference type="Pfam" id="PF07705"/>
    </source>
</evidence>
<dbReference type="InterPro" id="IPR013783">
    <property type="entry name" value="Ig-like_fold"/>
</dbReference>
<dbReference type="Gene3D" id="1.10.1330.10">
    <property type="entry name" value="Dockerin domain"/>
    <property type="match status" value="1"/>
</dbReference>
<feature type="compositionally biased region" description="Low complexity" evidence="2">
    <location>
        <begin position="2936"/>
        <end position="2947"/>
    </location>
</feature>
<dbReference type="GO" id="GO:0000272">
    <property type="term" value="P:polysaccharide catabolic process"/>
    <property type="evidence" value="ECO:0007669"/>
    <property type="project" value="InterPro"/>
</dbReference>